<organism evidence="13 14">
    <name type="scientific">Nematocida displodere</name>
    <dbReference type="NCBI Taxonomy" id="1805483"/>
    <lineage>
        <taxon>Eukaryota</taxon>
        <taxon>Fungi</taxon>
        <taxon>Fungi incertae sedis</taxon>
        <taxon>Microsporidia</taxon>
        <taxon>Nematocida</taxon>
    </lineage>
</organism>
<keyword evidence="8" id="KW-0648">Protein biosynthesis</keyword>
<dbReference type="VEuPathDB" id="MicrosporidiaDB:NEDG_00470"/>
<reference evidence="13 14" key="1">
    <citation type="submission" date="2016-02" db="EMBL/GenBank/DDBJ databases">
        <title>Discovery of a natural microsporidian pathogen with a broad tissue tropism in Caenorhabditis elegans.</title>
        <authorList>
            <person name="Luallen R.J."/>
            <person name="Reinke A.W."/>
            <person name="Tong L."/>
            <person name="Botts M.R."/>
            <person name="Felix M.-A."/>
            <person name="Troemel E.R."/>
        </authorList>
    </citation>
    <scope>NUCLEOTIDE SEQUENCE [LARGE SCALE GENOMIC DNA]</scope>
    <source>
        <strain evidence="13 14">JUm2807</strain>
    </source>
</reference>
<evidence type="ECO:0000256" key="3">
    <source>
        <dbReference type="ARBA" id="ARBA00012816"/>
    </source>
</evidence>
<dbReference type="STRING" id="1805483.A0A177EJ64"/>
<feature type="domain" description="Aminoacyl-transfer RNA synthetases class-II family profile" evidence="12">
    <location>
        <begin position="136"/>
        <end position="434"/>
    </location>
</feature>
<dbReference type="PROSITE" id="PS50862">
    <property type="entry name" value="AA_TRNA_LIGASE_II"/>
    <property type="match status" value="1"/>
</dbReference>
<evidence type="ECO:0000256" key="6">
    <source>
        <dbReference type="ARBA" id="ARBA00022741"/>
    </source>
</evidence>
<accession>A0A177EJ64</accession>
<dbReference type="AlphaFoldDB" id="A0A177EJ64"/>
<keyword evidence="6" id="KW-0547">Nucleotide-binding</keyword>
<dbReference type="Proteomes" id="UP000185944">
    <property type="component" value="Unassembled WGS sequence"/>
</dbReference>
<protein>
    <recommendedName>
        <fullName evidence="3">asparagine--tRNA ligase</fullName>
        <ecNumber evidence="3">6.1.1.22</ecNumber>
    </recommendedName>
    <alternativeName>
        <fullName evidence="10">Asparaginyl-tRNA synthetase</fullName>
    </alternativeName>
</protein>
<dbReference type="GO" id="GO:0004816">
    <property type="term" value="F:asparagine-tRNA ligase activity"/>
    <property type="evidence" value="ECO:0007669"/>
    <property type="project" value="UniProtKB-EC"/>
</dbReference>
<dbReference type="OrthoDB" id="1931232at2759"/>
<dbReference type="GO" id="GO:0006421">
    <property type="term" value="P:asparaginyl-tRNA aminoacylation"/>
    <property type="evidence" value="ECO:0007669"/>
    <property type="project" value="TreeGrafter"/>
</dbReference>
<evidence type="ECO:0000256" key="5">
    <source>
        <dbReference type="ARBA" id="ARBA00022598"/>
    </source>
</evidence>
<evidence type="ECO:0000313" key="13">
    <source>
        <dbReference type="EMBL" id="OAG31995.1"/>
    </source>
</evidence>
<keyword evidence="7" id="KW-0067">ATP-binding</keyword>
<comment type="similarity">
    <text evidence="2">Belongs to the class-II aminoacyl-tRNA synthetase family.</text>
</comment>
<dbReference type="RefSeq" id="XP_067545596.1">
    <property type="nucleotide sequence ID" value="XM_067687888.1"/>
</dbReference>
<keyword evidence="9 13" id="KW-0030">Aminoacyl-tRNA synthetase</keyword>
<evidence type="ECO:0000256" key="9">
    <source>
        <dbReference type="ARBA" id="ARBA00023146"/>
    </source>
</evidence>
<dbReference type="InterPro" id="IPR002312">
    <property type="entry name" value="Asp/Asn-tRNA-synth_IIb"/>
</dbReference>
<dbReference type="GO" id="GO:0005737">
    <property type="term" value="C:cytoplasm"/>
    <property type="evidence" value="ECO:0007669"/>
    <property type="project" value="UniProtKB-SubCell"/>
</dbReference>
<dbReference type="InterPro" id="IPR006195">
    <property type="entry name" value="aa-tRNA-synth_II"/>
</dbReference>
<evidence type="ECO:0000256" key="10">
    <source>
        <dbReference type="ARBA" id="ARBA00029886"/>
    </source>
</evidence>
<keyword evidence="14" id="KW-1185">Reference proteome</keyword>
<dbReference type="InterPro" id="IPR045864">
    <property type="entry name" value="aa-tRNA-synth_II/BPL/LPL"/>
</dbReference>
<proteinExistence type="inferred from homology"/>
<dbReference type="GeneID" id="93646820"/>
<keyword evidence="4" id="KW-0963">Cytoplasm</keyword>
<evidence type="ECO:0000256" key="4">
    <source>
        <dbReference type="ARBA" id="ARBA00022490"/>
    </source>
</evidence>
<dbReference type="SUPFAM" id="SSF50249">
    <property type="entry name" value="Nucleic acid-binding proteins"/>
    <property type="match status" value="1"/>
</dbReference>
<evidence type="ECO:0000256" key="8">
    <source>
        <dbReference type="ARBA" id="ARBA00022917"/>
    </source>
</evidence>
<dbReference type="Pfam" id="PF00152">
    <property type="entry name" value="tRNA-synt_2"/>
    <property type="match status" value="1"/>
</dbReference>
<dbReference type="EMBL" id="LTDL01000014">
    <property type="protein sequence ID" value="OAG31995.1"/>
    <property type="molecule type" value="Genomic_DNA"/>
</dbReference>
<gene>
    <name evidence="13" type="ORF">NEDG_00470</name>
</gene>
<comment type="catalytic activity">
    <reaction evidence="11">
        <text>tRNA(Asn) + L-asparagine + ATP = L-asparaginyl-tRNA(Asn) + AMP + diphosphate + H(+)</text>
        <dbReference type="Rhea" id="RHEA:11180"/>
        <dbReference type="Rhea" id="RHEA-COMP:9659"/>
        <dbReference type="Rhea" id="RHEA-COMP:9674"/>
        <dbReference type="ChEBI" id="CHEBI:15378"/>
        <dbReference type="ChEBI" id="CHEBI:30616"/>
        <dbReference type="ChEBI" id="CHEBI:33019"/>
        <dbReference type="ChEBI" id="CHEBI:58048"/>
        <dbReference type="ChEBI" id="CHEBI:78442"/>
        <dbReference type="ChEBI" id="CHEBI:78515"/>
        <dbReference type="ChEBI" id="CHEBI:456215"/>
        <dbReference type="EC" id="6.1.1.22"/>
    </reaction>
</comment>
<dbReference type="InterPro" id="IPR004364">
    <property type="entry name" value="Aa-tRNA-synt_II"/>
</dbReference>
<dbReference type="PRINTS" id="PR01042">
    <property type="entry name" value="TRNASYNTHASP"/>
</dbReference>
<comment type="caution">
    <text evidence="13">The sequence shown here is derived from an EMBL/GenBank/DDBJ whole genome shotgun (WGS) entry which is preliminary data.</text>
</comment>
<evidence type="ECO:0000313" key="14">
    <source>
        <dbReference type="Proteomes" id="UP000185944"/>
    </source>
</evidence>
<evidence type="ECO:0000256" key="7">
    <source>
        <dbReference type="ARBA" id="ARBA00022840"/>
    </source>
</evidence>
<comment type="subcellular location">
    <subcellularLocation>
        <location evidence="1">Cytoplasm</location>
    </subcellularLocation>
</comment>
<evidence type="ECO:0000256" key="11">
    <source>
        <dbReference type="ARBA" id="ARBA00047844"/>
    </source>
</evidence>
<dbReference type="SUPFAM" id="SSF55681">
    <property type="entry name" value="Class II aaRS and biotin synthetases"/>
    <property type="match status" value="1"/>
</dbReference>
<evidence type="ECO:0000259" key="12">
    <source>
        <dbReference type="PROSITE" id="PS50862"/>
    </source>
</evidence>
<dbReference type="GO" id="GO:0005524">
    <property type="term" value="F:ATP binding"/>
    <property type="evidence" value="ECO:0007669"/>
    <property type="project" value="UniProtKB-KW"/>
</dbReference>
<evidence type="ECO:0000256" key="1">
    <source>
        <dbReference type="ARBA" id="ARBA00004496"/>
    </source>
</evidence>
<dbReference type="Gene3D" id="3.30.930.10">
    <property type="entry name" value="Bira Bifunctional Protein, Domain 2"/>
    <property type="match status" value="1"/>
</dbReference>
<dbReference type="PANTHER" id="PTHR22594">
    <property type="entry name" value="ASPARTYL/LYSYL-TRNA SYNTHETASE"/>
    <property type="match status" value="1"/>
</dbReference>
<dbReference type="Gene3D" id="2.40.50.140">
    <property type="entry name" value="Nucleic acid-binding proteins"/>
    <property type="match status" value="1"/>
</dbReference>
<name>A0A177EJ64_9MICR</name>
<keyword evidence="5" id="KW-0436">Ligase</keyword>
<dbReference type="InterPro" id="IPR012340">
    <property type="entry name" value="NA-bd_OB-fold"/>
</dbReference>
<dbReference type="EC" id="6.1.1.22" evidence="3"/>
<sequence>MDIKKSAIPYDIKDVTKELIGQQIYITGWVRTCHEVGKKIFFTVYSGGHLAKCFYSVTEDKPRVHLTKNTSVEVFGEVKANFTKDSFDCEVHVSECKVFGDKAAPGFEIDKETTSESVLLDHGHLLLREPERAATMKIRAELLRITREYYYQKSYTEVTPPTLVQTQVEGGSTLFELDYFGEKAYLTQSSQLYLETAIPVFNKVYCIASSYRAEKSNTRRHLSEYTHIEAELAWIDFDRLLSEIEDLIIYIMEGFNKVCVPILQQFSLPAESVAIPAKPFKRLAHSEAIDILREHNVLQESGRPFTYDDDIPDAPERFVCEKVGQGAPIFLTRFPAHMKSFYMERHGEGLTNSCDLLYPGVGEIVGGSMRLWKHDELLEGFKREGISPAPYAFYTDQSLYGPTPHGGYGLGFERIIMGLMPKIVHKVRQACLYPRFNGRCTP</sequence>
<dbReference type="PANTHER" id="PTHR22594:SF16">
    <property type="entry name" value="ASPARAGINE--TRNA LIGASE, CYTOPLASMIC"/>
    <property type="match status" value="1"/>
</dbReference>
<evidence type="ECO:0000256" key="2">
    <source>
        <dbReference type="ARBA" id="ARBA00008226"/>
    </source>
</evidence>